<keyword evidence="8" id="KW-0175">Coiled coil</keyword>
<evidence type="ECO:0000256" key="2">
    <source>
        <dbReference type="ARBA" id="ARBA00007613"/>
    </source>
</evidence>
<gene>
    <name evidence="10" type="ORF">H6G18_04855</name>
</gene>
<comment type="caution">
    <text evidence="10">The sequence shown here is derived from an EMBL/GenBank/DDBJ whole genome shotgun (WGS) entry which is preliminary data.</text>
</comment>
<dbReference type="RefSeq" id="WP_190405947.1">
    <property type="nucleotide sequence ID" value="NZ_JACJRF010000005.1"/>
</dbReference>
<comment type="similarity">
    <text evidence="2">Belongs to the outer membrane factor (OMF) (TC 1.B.17) family.</text>
</comment>
<dbReference type="Gene3D" id="1.20.1600.10">
    <property type="entry name" value="Outer membrane efflux proteins (OEP)"/>
    <property type="match status" value="1"/>
</dbReference>
<evidence type="ECO:0000256" key="1">
    <source>
        <dbReference type="ARBA" id="ARBA00004442"/>
    </source>
</evidence>
<comment type="subcellular location">
    <subcellularLocation>
        <location evidence="1">Cell outer membrane</location>
    </subcellularLocation>
</comment>
<proteinExistence type="inferred from homology"/>
<reference evidence="10 11" key="1">
    <citation type="journal article" date="2020" name="ISME J.">
        <title>Comparative genomics reveals insights into cyanobacterial evolution and habitat adaptation.</title>
        <authorList>
            <person name="Chen M.Y."/>
            <person name="Teng W.K."/>
            <person name="Zhao L."/>
            <person name="Hu C.X."/>
            <person name="Zhou Y.K."/>
            <person name="Han B.P."/>
            <person name="Song L.R."/>
            <person name="Shu W.S."/>
        </authorList>
    </citation>
    <scope>NUCLEOTIDE SEQUENCE [LARGE SCALE GENOMIC DNA]</scope>
    <source>
        <strain evidence="10 11">FACHB-260</strain>
    </source>
</reference>
<keyword evidence="11" id="KW-1185">Reference proteome</keyword>
<evidence type="ECO:0000313" key="10">
    <source>
        <dbReference type="EMBL" id="MBD2343478.1"/>
    </source>
</evidence>
<evidence type="ECO:0000256" key="5">
    <source>
        <dbReference type="ARBA" id="ARBA00022692"/>
    </source>
</evidence>
<evidence type="ECO:0000256" key="8">
    <source>
        <dbReference type="SAM" id="Coils"/>
    </source>
</evidence>
<dbReference type="PANTHER" id="PTHR30026">
    <property type="entry name" value="OUTER MEMBRANE PROTEIN TOLC"/>
    <property type="match status" value="1"/>
</dbReference>
<dbReference type="Pfam" id="PF02321">
    <property type="entry name" value="OEP"/>
    <property type="match status" value="2"/>
</dbReference>
<keyword evidence="4" id="KW-1134">Transmembrane beta strand</keyword>
<dbReference type="PANTHER" id="PTHR30026:SF21">
    <property type="entry name" value="SLR1270 PROTEIN"/>
    <property type="match status" value="1"/>
</dbReference>
<organism evidence="10 11">
    <name type="scientific">Anabaena subtropica FACHB-260</name>
    <dbReference type="NCBI Taxonomy" id="2692884"/>
    <lineage>
        <taxon>Bacteria</taxon>
        <taxon>Bacillati</taxon>
        <taxon>Cyanobacteriota</taxon>
        <taxon>Cyanophyceae</taxon>
        <taxon>Nostocales</taxon>
        <taxon>Nostocaceae</taxon>
        <taxon>Anabaena</taxon>
    </lineage>
</organism>
<evidence type="ECO:0000256" key="4">
    <source>
        <dbReference type="ARBA" id="ARBA00022452"/>
    </source>
</evidence>
<dbReference type="InterPro" id="IPR051906">
    <property type="entry name" value="TolC-like"/>
</dbReference>
<name>A0ABR8CKW5_9NOST</name>
<feature type="region of interest" description="Disordered" evidence="9">
    <location>
        <begin position="344"/>
        <end position="380"/>
    </location>
</feature>
<keyword evidence="3" id="KW-0813">Transport</keyword>
<feature type="compositionally biased region" description="Polar residues" evidence="9">
    <location>
        <begin position="344"/>
        <end position="365"/>
    </location>
</feature>
<evidence type="ECO:0000256" key="9">
    <source>
        <dbReference type="SAM" id="MobiDB-lite"/>
    </source>
</evidence>
<keyword evidence="6" id="KW-0472">Membrane</keyword>
<sequence>MKGQHLFYSFLPGVTAAVLTTQPAVAEAMKVSSVQLVPSSSVVTNQDSQTLLVDNSQTQLPNATVQIFPDISPNSGVTTPNLQFSSSHSHPVILTENTGIHREDKSQPDKVKTFNLKSNLTLAQRLKQKRFSQNPKQIKSGISRAELVTKVVSTTSTTPSSTLQTFFLSSAPREKLKTQLPIVLQAKAGNVGAAKLLEISSCSSQTCQLPKLTEQQIVQGNTTVDPASTPVQTELAPADTQLPADTPVQTELAPADTQPPADTPVPAGAVQVPQNLIPNANPLQFPTKPEEVTLQENQPISLAQALELARRNNRDLQVSLLELERTQGALREAQAALLPNVSLSSDVTRSQSAGGQLQDELTSRQGGLGNSDEPSTSFNGQAQLSYDLYTSGRRKAAIQQAEEQVRFNELDVERQSEEIRLNVTRIYYDLQQADEQVRIAQSAVENTQASLRDAEALERAGVGTRFDVLRSQVNLANNTQQLTNSLSRQQTTRRQLATVLGLPQSVNISAADPVQLAGLWNQSLEQSIILAYQNRPELQQQLAQRNINEQQRRQALANLGPQVSFIANYNLLDRFDDSVGLTDGYSVGVRATLNLFDGGASRARAAQAKSNIAIAETRFATQRDQVRFQVEQAFTTQRSSLENVQTANVALEQAREALRLARLRFQAGVGTQTDVINSENDLTQAEGNRITAILDYNRALADLQRAVTSRALASQ</sequence>
<feature type="coiled-coil region" evidence="8">
    <location>
        <begin position="398"/>
        <end position="450"/>
    </location>
</feature>
<dbReference type="EMBL" id="JACJRF010000005">
    <property type="protein sequence ID" value="MBD2343478.1"/>
    <property type="molecule type" value="Genomic_DNA"/>
</dbReference>
<evidence type="ECO:0000256" key="7">
    <source>
        <dbReference type="ARBA" id="ARBA00023237"/>
    </source>
</evidence>
<keyword evidence="5" id="KW-0812">Transmembrane</keyword>
<accession>A0ABR8CKW5</accession>
<evidence type="ECO:0000313" key="11">
    <source>
        <dbReference type="Proteomes" id="UP000607281"/>
    </source>
</evidence>
<evidence type="ECO:0000256" key="3">
    <source>
        <dbReference type="ARBA" id="ARBA00022448"/>
    </source>
</evidence>
<keyword evidence="7" id="KW-0998">Cell outer membrane</keyword>
<protein>
    <submittedName>
        <fullName evidence="10">TolC family protein</fullName>
    </submittedName>
</protein>
<dbReference type="SUPFAM" id="SSF56954">
    <property type="entry name" value="Outer membrane efflux proteins (OEP)"/>
    <property type="match status" value="1"/>
</dbReference>
<evidence type="ECO:0000256" key="6">
    <source>
        <dbReference type="ARBA" id="ARBA00023136"/>
    </source>
</evidence>
<dbReference type="InterPro" id="IPR003423">
    <property type="entry name" value="OMP_efflux"/>
</dbReference>
<dbReference type="Proteomes" id="UP000607281">
    <property type="component" value="Unassembled WGS sequence"/>
</dbReference>